<evidence type="ECO:0008006" key="4">
    <source>
        <dbReference type="Google" id="ProtNLM"/>
    </source>
</evidence>
<gene>
    <name evidence="2" type="ORF">HYN69_00010</name>
</gene>
<organism evidence="2 3">
    <name type="scientific">Paragemmobacter aquarius</name>
    <dbReference type="NCBI Taxonomy" id="2169400"/>
    <lineage>
        <taxon>Bacteria</taxon>
        <taxon>Pseudomonadati</taxon>
        <taxon>Pseudomonadota</taxon>
        <taxon>Alphaproteobacteria</taxon>
        <taxon>Rhodobacterales</taxon>
        <taxon>Paracoccaceae</taxon>
        <taxon>Paragemmobacter</taxon>
    </lineage>
</organism>
<evidence type="ECO:0000313" key="2">
    <source>
        <dbReference type="EMBL" id="AWB47112.1"/>
    </source>
</evidence>
<dbReference type="AlphaFoldDB" id="A0A2S0UH12"/>
<dbReference type="EMBL" id="CP028918">
    <property type="protein sequence ID" value="AWB47112.1"/>
    <property type="molecule type" value="Genomic_DNA"/>
</dbReference>
<keyword evidence="1" id="KW-0732">Signal</keyword>
<accession>A0A2S0UH12</accession>
<sequence>MRMIVAGLVMLAASPATAALSGFYDSAEKIATILGSEAVADALRQAPVGAITNTGTTKDGADEWTVRTQDCDLVVALTAQPLPEGMVGKATYDLRIATPCE</sequence>
<dbReference type="KEGG" id="geh:HYN69_00010"/>
<protein>
    <recommendedName>
        <fullName evidence="4">PASTA domain-containing protein</fullName>
    </recommendedName>
</protein>
<dbReference type="RefSeq" id="WP_108433941.1">
    <property type="nucleotide sequence ID" value="NZ_CP028918.1"/>
</dbReference>
<evidence type="ECO:0000256" key="1">
    <source>
        <dbReference type="SAM" id="SignalP"/>
    </source>
</evidence>
<dbReference type="Proteomes" id="UP000244496">
    <property type="component" value="Chromosome"/>
</dbReference>
<reference evidence="2 3" key="1">
    <citation type="submission" date="2018-04" db="EMBL/GenBank/DDBJ databases">
        <title>Genome sequencing of Gemmobacter.</title>
        <authorList>
            <person name="Yi H."/>
            <person name="Baek M.-G."/>
        </authorList>
    </citation>
    <scope>NUCLEOTIDE SEQUENCE [LARGE SCALE GENOMIC DNA]</scope>
    <source>
        <strain evidence="2 3">HYN0069</strain>
    </source>
</reference>
<dbReference type="OrthoDB" id="8378008at2"/>
<proteinExistence type="predicted"/>
<feature type="chain" id="PRO_5015442565" description="PASTA domain-containing protein" evidence="1">
    <location>
        <begin position="19"/>
        <end position="101"/>
    </location>
</feature>
<feature type="signal peptide" evidence="1">
    <location>
        <begin position="1"/>
        <end position="18"/>
    </location>
</feature>
<keyword evidence="3" id="KW-1185">Reference proteome</keyword>
<evidence type="ECO:0000313" key="3">
    <source>
        <dbReference type="Proteomes" id="UP000244496"/>
    </source>
</evidence>
<name>A0A2S0UH12_9RHOB</name>